<dbReference type="PANTHER" id="PTHR36766:SF70">
    <property type="entry name" value="DISEASE RESISTANCE PROTEIN RGA4"/>
    <property type="match status" value="1"/>
</dbReference>
<dbReference type="GO" id="GO:0006952">
    <property type="term" value="P:defense response"/>
    <property type="evidence" value="ECO:0007669"/>
    <property type="project" value="UniProtKB-KW"/>
</dbReference>
<dbReference type="SUPFAM" id="SSF52058">
    <property type="entry name" value="L domain-like"/>
    <property type="match status" value="1"/>
</dbReference>
<evidence type="ECO:0000256" key="1">
    <source>
        <dbReference type="ARBA" id="ARBA00022614"/>
    </source>
</evidence>
<dbReference type="Gene3D" id="3.80.10.10">
    <property type="entry name" value="Ribonuclease Inhibitor"/>
    <property type="match status" value="2"/>
</dbReference>
<name>A0AAW1VT60_RUBAR</name>
<dbReference type="AlphaFoldDB" id="A0AAW1VT60"/>
<evidence type="ECO:0000256" key="2">
    <source>
        <dbReference type="ARBA" id="ARBA00022821"/>
    </source>
</evidence>
<reference evidence="4 5" key="1">
    <citation type="journal article" date="2023" name="G3 (Bethesda)">
        <title>A chromosome-length genome assembly and annotation of blackberry (Rubus argutus, cv. 'Hillquist').</title>
        <authorList>
            <person name="Bruna T."/>
            <person name="Aryal R."/>
            <person name="Dudchenko O."/>
            <person name="Sargent D.J."/>
            <person name="Mead D."/>
            <person name="Buti M."/>
            <person name="Cavallini A."/>
            <person name="Hytonen T."/>
            <person name="Andres J."/>
            <person name="Pham M."/>
            <person name="Weisz D."/>
            <person name="Mascagni F."/>
            <person name="Usai G."/>
            <person name="Natali L."/>
            <person name="Bassil N."/>
            <person name="Fernandez G.E."/>
            <person name="Lomsadze A."/>
            <person name="Armour M."/>
            <person name="Olukolu B."/>
            <person name="Poorten T."/>
            <person name="Britton C."/>
            <person name="Davik J."/>
            <person name="Ashrafi H."/>
            <person name="Aiden E.L."/>
            <person name="Borodovsky M."/>
            <person name="Worthington M."/>
        </authorList>
    </citation>
    <scope>NUCLEOTIDE SEQUENCE [LARGE SCALE GENOMIC DNA]</scope>
    <source>
        <strain evidence="4">PI 553951</strain>
    </source>
</reference>
<dbReference type="InterPro" id="IPR056789">
    <property type="entry name" value="LRR_R13L1-DRL21"/>
</dbReference>
<dbReference type="Proteomes" id="UP001457282">
    <property type="component" value="Unassembled WGS sequence"/>
</dbReference>
<gene>
    <name evidence="4" type="ORF">M0R45_034925</name>
</gene>
<keyword evidence="2" id="KW-0611">Plant defense</keyword>
<dbReference type="Pfam" id="PF25019">
    <property type="entry name" value="LRR_R13L1-DRL21"/>
    <property type="match status" value="1"/>
</dbReference>
<feature type="domain" description="R13L1/DRL21-like LRR repeat region" evidence="3">
    <location>
        <begin position="97"/>
        <end position="206"/>
    </location>
</feature>
<organism evidence="4 5">
    <name type="scientific">Rubus argutus</name>
    <name type="common">Southern blackberry</name>
    <dbReference type="NCBI Taxonomy" id="59490"/>
    <lineage>
        <taxon>Eukaryota</taxon>
        <taxon>Viridiplantae</taxon>
        <taxon>Streptophyta</taxon>
        <taxon>Embryophyta</taxon>
        <taxon>Tracheophyta</taxon>
        <taxon>Spermatophyta</taxon>
        <taxon>Magnoliopsida</taxon>
        <taxon>eudicotyledons</taxon>
        <taxon>Gunneridae</taxon>
        <taxon>Pentapetalae</taxon>
        <taxon>rosids</taxon>
        <taxon>fabids</taxon>
        <taxon>Rosales</taxon>
        <taxon>Rosaceae</taxon>
        <taxon>Rosoideae</taxon>
        <taxon>Rosoideae incertae sedis</taxon>
        <taxon>Rubus</taxon>
    </lineage>
</organism>
<evidence type="ECO:0000313" key="4">
    <source>
        <dbReference type="EMBL" id="KAK9910995.1"/>
    </source>
</evidence>
<evidence type="ECO:0000313" key="5">
    <source>
        <dbReference type="Proteomes" id="UP001457282"/>
    </source>
</evidence>
<keyword evidence="5" id="KW-1185">Reference proteome</keyword>
<sequence length="241" mass="27365">MLKEVVLERIGFSHLTSSQECPELVRLKLFHCPNFVSFPDGGLHAPNLTDIKIRDCEKLGSWPEQMHTLLPSLQTLLVSWSPELDSFPEGGLPAHLKSLHIYGCKKFNANSVQNLNKGLRRLTSLEDLSLDFDGCEQVDFFPEEMLLPDTLTCLYINYLNLETMDGAKWFGHLNSLETLVFQHCSALQCLPDTGLLSSLSVLQIFECRLLAQWCRQQKAEDSPKIAHIRRIEIDGKLLIQD</sequence>
<accession>A0AAW1VT60</accession>
<dbReference type="EMBL" id="JBEDUW010000007">
    <property type="protein sequence ID" value="KAK9910995.1"/>
    <property type="molecule type" value="Genomic_DNA"/>
</dbReference>
<keyword evidence="1" id="KW-0433">Leucine-rich repeat</keyword>
<protein>
    <recommendedName>
        <fullName evidence="3">R13L1/DRL21-like LRR repeat region domain-containing protein</fullName>
    </recommendedName>
</protein>
<evidence type="ECO:0000259" key="3">
    <source>
        <dbReference type="Pfam" id="PF25019"/>
    </source>
</evidence>
<comment type="caution">
    <text evidence="4">The sequence shown here is derived from an EMBL/GenBank/DDBJ whole genome shotgun (WGS) entry which is preliminary data.</text>
</comment>
<dbReference type="PANTHER" id="PTHR36766">
    <property type="entry name" value="PLANT BROAD-SPECTRUM MILDEW RESISTANCE PROTEIN RPW8"/>
    <property type="match status" value="1"/>
</dbReference>
<dbReference type="InterPro" id="IPR032675">
    <property type="entry name" value="LRR_dom_sf"/>
</dbReference>
<proteinExistence type="predicted"/>